<dbReference type="PRINTS" id="PR00455">
    <property type="entry name" value="HTHTETR"/>
</dbReference>
<dbReference type="InterPro" id="IPR036271">
    <property type="entry name" value="Tet_transcr_reg_TetR-rel_C_sf"/>
</dbReference>
<dbReference type="EMBL" id="SHNP01000004">
    <property type="protein sequence ID" value="MCX2974525.1"/>
    <property type="molecule type" value="Genomic_DNA"/>
</dbReference>
<organism evidence="8 9">
    <name type="scientific">Candidatus Seongchinamella marina</name>
    <dbReference type="NCBI Taxonomy" id="2518990"/>
    <lineage>
        <taxon>Bacteria</taxon>
        <taxon>Pseudomonadati</taxon>
        <taxon>Pseudomonadota</taxon>
        <taxon>Gammaproteobacteria</taxon>
        <taxon>Cellvibrionales</taxon>
        <taxon>Halieaceae</taxon>
        <taxon>Seongchinamella</taxon>
    </lineage>
</organism>
<dbReference type="Proteomes" id="UP001143307">
    <property type="component" value="Unassembled WGS sequence"/>
</dbReference>
<dbReference type="Gene3D" id="1.10.357.10">
    <property type="entry name" value="Tetracycline Repressor, domain 2"/>
    <property type="match status" value="1"/>
</dbReference>
<dbReference type="SUPFAM" id="SSF46689">
    <property type="entry name" value="Homeodomain-like"/>
    <property type="match status" value="1"/>
</dbReference>
<dbReference type="PROSITE" id="PS51186">
    <property type="entry name" value="GNAT"/>
    <property type="match status" value="1"/>
</dbReference>
<keyword evidence="4" id="KW-0804">Transcription</keyword>
<evidence type="ECO:0000259" key="7">
    <source>
        <dbReference type="PROSITE" id="PS51186"/>
    </source>
</evidence>
<evidence type="ECO:0000259" key="6">
    <source>
        <dbReference type="PROSITE" id="PS50977"/>
    </source>
</evidence>
<dbReference type="InterPro" id="IPR039538">
    <property type="entry name" value="BetI_C"/>
</dbReference>
<dbReference type="Pfam" id="PF13977">
    <property type="entry name" value="TetR_C_6"/>
    <property type="match status" value="1"/>
</dbReference>
<evidence type="ECO:0000256" key="4">
    <source>
        <dbReference type="ARBA" id="ARBA00023163"/>
    </source>
</evidence>
<dbReference type="CDD" id="cd04301">
    <property type="entry name" value="NAT_SF"/>
    <property type="match status" value="1"/>
</dbReference>
<gene>
    <name evidence="8" type="ORF">EYC87_13105</name>
</gene>
<evidence type="ECO:0000313" key="8">
    <source>
        <dbReference type="EMBL" id="MCX2974525.1"/>
    </source>
</evidence>
<comment type="caution">
    <text evidence="8">The sequence shown here is derived from an EMBL/GenBank/DDBJ whole genome shotgun (WGS) entry which is preliminary data.</text>
</comment>
<sequence length="375" mass="41858">MSEKKTAANKAIQIERRRLLIDATMSAISEHGMSGLTLAKIAKEAGLSAGSVNFHFDSKESLLLETLNCVAKEFEHGIDLAIAQSEEDPAAKLLALMEASLDPSVTEPRKMAVWYAFSAEARSRKDYQRICGTQDQKILNLTHQFCREIIRKGEKDSQMNALAMANAVQGLVDEIWQEMLFAGDNYDRENSRYLYLSFLASVFPWCFAPPEQVGLRGTSLSTADKSLRIVVADESHIGEVAKLFDLYRQFYNEPSNLKLARRFIGNNVRQQRSTILLALDKEGGALGFAQLYPGWCSLAAAPLITLYDLYVDKEARQRGVARGLMAAAEKVAKKAKACRIDLETDTDNHQAQALYEKLGYERDTAFYKYSLALGD</sequence>
<evidence type="ECO:0000256" key="2">
    <source>
        <dbReference type="ARBA" id="ARBA00023015"/>
    </source>
</evidence>
<dbReference type="SUPFAM" id="SSF48498">
    <property type="entry name" value="Tetracyclin repressor-like, C-terminal domain"/>
    <property type="match status" value="1"/>
</dbReference>
<keyword evidence="1" id="KW-0678">Repressor</keyword>
<accession>A0ABT3SY22</accession>
<dbReference type="PROSITE" id="PS50977">
    <property type="entry name" value="HTH_TETR_2"/>
    <property type="match status" value="1"/>
</dbReference>
<protein>
    <submittedName>
        <fullName evidence="8">GNAT family N-acetyltransferase</fullName>
    </submittedName>
</protein>
<feature type="DNA-binding region" description="H-T-H motif" evidence="5">
    <location>
        <begin position="37"/>
        <end position="56"/>
    </location>
</feature>
<keyword evidence="2" id="KW-0805">Transcription regulation</keyword>
<feature type="domain" description="N-acetyltransferase" evidence="7">
    <location>
        <begin position="227"/>
        <end position="375"/>
    </location>
</feature>
<keyword evidence="3 5" id="KW-0238">DNA-binding</keyword>
<dbReference type="InterPro" id="IPR000182">
    <property type="entry name" value="GNAT_dom"/>
</dbReference>
<feature type="domain" description="HTH tetR-type" evidence="6">
    <location>
        <begin position="14"/>
        <end position="74"/>
    </location>
</feature>
<evidence type="ECO:0000256" key="5">
    <source>
        <dbReference type="PROSITE-ProRule" id="PRU00335"/>
    </source>
</evidence>
<evidence type="ECO:0000256" key="1">
    <source>
        <dbReference type="ARBA" id="ARBA00022491"/>
    </source>
</evidence>
<keyword evidence="9" id="KW-1185">Reference proteome</keyword>
<dbReference type="InterPro" id="IPR050109">
    <property type="entry name" value="HTH-type_TetR-like_transc_reg"/>
</dbReference>
<dbReference type="PROSITE" id="PS01081">
    <property type="entry name" value="HTH_TETR_1"/>
    <property type="match status" value="1"/>
</dbReference>
<dbReference type="PANTHER" id="PTHR30055:SF234">
    <property type="entry name" value="HTH-TYPE TRANSCRIPTIONAL REGULATOR BETI"/>
    <property type="match status" value="1"/>
</dbReference>
<dbReference type="InterPro" id="IPR016181">
    <property type="entry name" value="Acyl_CoA_acyltransferase"/>
</dbReference>
<dbReference type="RefSeq" id="WP_157045040.1">
    <property type="nucleotide sequence ID" value="NZ_SHNP01000004.1"/>
</dbReference>
<dbReference type="Pfam" id="PF00440">
    <property type="entry name" value="TetR_N"/>
    <property type="match status" value="1"/>
</dbReference>
<dbReference type="SUPFAM" id="SSF55729">
    <property type="entry name" value="Acyl-CoA N-acyltransferases (Nat)"/>
    <property type="match status" value="1"/>
</dbReference>
<dbReference type="InterPro" id="IPR001647">
    <property type="entry name" value="HTH_TetR"/>
</dbReference>
<dbReference type="Pfam" id="PF00583">
    <property type="entry name" value="Acetyltransf_1"/>
    <property type="match status" value="1"/>
</dbReference>
<evidence type="ECO:0000256" key="3">
    <source>
        <dbReference type="ARBA" id="ARBA00023125"/>
    </source>
</evidence>
<evidence type="ECO:0000313" key="9">
    <source>
        <dbReference type="Proteomes" id="UP001143307"/>
    </source>
</evidence>
<dbReference type="Gene3D" id="3.40.630.30">
    <property type="match status" value="1"/>
</dbReference>
<reference evidence="8" key="1">
    <citation type="submission" date="2019-02" db="EMBL/GenBank/DDBJ databases">
        <authorList>
            <person name="Li S.-H."/>
        </authorList>
    </citation>
    <scope>NUCLEOTIDE SEQUENCE</scope>
    <source>
        <strain evidence="8">IMCC8485</strain>
    </source>
</reference>
<dbReference type="PANTHER" id="PTHR30055">
    <property type="entry name" value="HTH-TYPE TRANSCRIPTIONAL REGULATOR RUTR"/>
    <property type="match status" value="1"/>
</dbReference>
<proteinExistence type="predicted"/>
<dbReference type="InterPro" id="IPR023772">
    <property type="entry name" value="DNA-bd_HTH_TetR-type_CS"/>
</dbReference>
<name>A0ABT3SY22_9GAMM</name>
<dbReference type="InterPro" id="IPR009057">
    <property type="entry name" value="Homeodomain-like_sf"/>
</dbReference>